<dbReference type="NCBIfam" id="TIGR02937">
    <property type="entry name" value="sigma70-ECF"/>
    <property type="match status" value="1"/>
</dbReference>
<evidence type="ECO:0000313" key="9">
    <source>
        <dbReference type="EMBL" id="QDZ09679.1"/>
    </source>
</evidence>
<dbReference type="Gene3D" id="1.10.10.10">
    <property type="entry name" value="Winged helix-like DNA-binding domain superfamily/Winged helix DNA-binding domain"/>
    <property type="match status" value="1"/>
</dbReference>
<protein>
    <recommendedName>
        <fullName evidence="6">RNA polymerase sigma factor</fullName>
    </recommendedName>
</protein>
<keyword evidence="10" id="KW-1185">Reference proteome</keyword>
<dbReference type="Gene3D" id="1.10.1740.10">
    <property type="match status" value="1"/>
</dbReference>
<evidence type="ECO:0000256" key="2">
    <source>
        <dbReference type="ARBA" id="ARBA00023015"/>
    </source>
</evidence>
<dbReference type="Pfam" id="PF08281">
    <property type="entry name" value="Sigma70_r4_2"/>
    <property type="match status" value="1"/>
</dbReference>
<dbReference type="GO" id="GO:0006352">
    <property type="term" value="P:DNA-templated transcription initiation"/>
    <property type="evidence" value="ECO:0007669"/>
    <property type="project" value="InterPro"/>
</dbReference>
<dbReference type="AlphaFoldDB" id="A0A5B8LP13"/>
<evidence type="ECO:0000259" key="7">
    <source>
        <dbReference type="Pfam" id="PF04542"/>
    </source>
</evidence>
<dbReference type="InterPro" id="IPR014284">
    <property type="entry name" value="RNA_pol_sigma-70_dom"/>
</dbReference>
<keyword evidence="2 6" id="KW-0805">Transcription regulation</keyword>
<dbReference type="GO" id="GO:0016987">
    <property type="term" value="F:sigma factor activity"/>
    <property type="evidence" value="ECO:0007669"/>
    <property type="project" value="UniProtKB-KW"/>
</dbReference>
<evidence type="ECO:0000256" key="5">
    <source>
        <dbReference type="ARBA" id="ARBA00023163"/>
    </source>
</evidence>
<evidence type="ECO:0000256" key="6">
    <source>
        <dbReference type="RuleBase" id="RU000716"/>
    </source>
</evidence>
<evidence type="ECO:0000256" key="1">
    <source>
        <dbReference type="ARBA" id="ARBA00010641"/>
    </source>
</evidence>
<dbReference type="InterPro" id="IPR036388">
    <property type="entry name" value="WH-like_DNA-bd_sf"/>
</dbReference>
<dbReference type="PROSITE" id="PS01063">
    <property type="entry name" value="SIGMA70_ECF"/>
    <property type="match status" value="1"/>
</dbReference>
<dbReference type="InterPro" id="IPR039425">
    <property type="entry name" value="RNA_pol_sigma-70-like"/>
</dbReference>
<dbReference type="SUPFAM" id="SSF88946">
    <property type="entry name" value="Sigma2 domain of RNA polymerase sigma factors"/>
    <property type="match status" value="1"/>
</dbReference>
<accession>A0A5B8LP13</accession>
<feature type="domain" description="RNA polymerase sigma factor 70 region 4 type 2" evidence="8">
    <location>
        <begin position="143"/>
        <end position="195"/>
    </location>
</feature>
<comment type="similarity">
    <text evidence="1 6">Belongs to the sigma-70 factor family. ECF subfamily.</text>
</comment>
<dbReference type="NCBIfam" id="NF008888">
    <property type="entry name" value="PRK11922.1"/>
    <property type="match status" value="1"/>
</dbReference>
<dbReference type="InterPro" id="IPR013325">
    <property type="entry name" value="RNA_pol_sigma_r2"/>
</dbReference>
<dbReference type="InterPro" id="IPR013324">
    <property type="entry name" value="RNA_pol_sigma_r3/r4-like"/>
</dbReference>
<dbReference type="InterPro" id="IPR013249">
    <property type="entry name" value="RNA_pol_sigma70_r4_t2"/>
</dbReference>
<dbReference type="InterPro" id="IPR000838">
    <property type="entry name" value="RNA_pol_sigma70_ECF_CS"/>
</dbReference>
<dbReference type="SUPFAM" id="SSF88659">
    <property type="entry name" value="Sigma3 and sigma4 domains of RNA polymerase sigma factors"/>
    <property type="match status" value="1"/>
</dbReference>
<keyword evidence="5 6" id="KW-0804">Transcription</keyword>
<dbReference type="GO" id="GO:0003677">
    <property type="term" value="F:DNA binding"/>
    <property type="evidence" value="ECO:0007669"/>
    <property type="project" value="UniProtKB-KW"/>
</dbReference>
<feature type="domain" description="RNA polymerase sigma-70 region 2" evidence="7">
    <location>
        <begin position="35"/>
        <end position="101"/>
    </location>
</feature>
<organism evidence="9 10">
    <name type="scientific">Devosia ginsengisoli</name>
    <dbReference type="NCBI Taxonomy" id="400770"/>
    <lineage>
        <taxon>Bacteria</taxon>
        <taxon>Pseudomonadati</taxon>
        <taxon>Pseudomonadota</taxon>
        <taxon>Alphaproteobacteria</taxon>
        <taxon>Hyphomicrobiales</taxon>
        <taxon>Devosiaceae</taxon>
        <taxon>Devosia</taxon>
    </lineage>
</organism>
<name>A0A5B8LP13_9HYPH</name>
<dbReference type="EMBL" id="CP042304">
    <property type="protein sequence ID" value="QDZ09679.1"/>
    <property type="molecule type" value="Genomic_DNA"/>
</dbReference>
<keyword evidence="3 6" id="KW-0731">Sigma factor</keyword>
<evidence type="ECO:0000256" key="4">
    <source>
        <dbReference type="ARBA" id="ARBA00023125"/>
    </source>
</evidence>
<evidence type="ECO:0000256" key="3">
    <source>
        <dbReference type="ARBA" id="ARBA00023082"/>
    </source>
</evidence>
<dbReference type="Pfam" id="PF04542">
    <property type="entry name" value="Sigma70_r2"/>
    <property type="match status" value="1"/>
</dbReference>
<dbReference type="Proteomes" id="UP000315364">
    <property type="component" value="Chromosome"/>
</dbReference>
<dbReference type="OrthoDB" id="9780326at2"/>
<dbReference type="KEGG" id="dea:FPZ08_02285"/>
<dbReference type="InterPro" id="IPR007627">
    <property type="entry name" value="RNA_pol_sigma70_r2"/>
</dbReference>
<proteinExistence type="inferred from homology"/>
<gene>
    <name evidence="9" type="ORF">FPZ08_02285</name>
</gene>
<dbReference type="CDD" id="cd06171">
    <property type="entry name" value="Sigma70_r4"/>
    <property type="match status" value="1"/>
</dbReference>
<evidence type="ECO:0000259" key="8">
    <source>
        <dbReference type="Pfam" id="PF08281"/>
    </source>
</evidence>
<evidence type="ECO:0000313" key="10">
    <source>
        <dbReference type="Proteomes" id="UP000315364"/>
    </source>
</evidence>
<dbReference type="PANTHER" id="PTHR43133:SF51">
    <property type="entry name" value="RNA POLYMERASE SIGMA FACTOR"/>
    <property type="match status" value="1"/>
</dbReference>
<keyword evidence="4 6" id="KW-0238">DNA-binding</keyword>
<reference evidence="9 10" key="1">
    <citation type="submission" date="2019-07" db="EMBL/GenBank/DDBJ databases">
        <title>Full genome sequence of Devosia sp. Gsoil 520.</title>
        <authorList>
            <person name="Im W.-T."/>
        </authorList>
    </citation>
    <scope>NUCLEOTIDE SEQUENCE [LARGE SCALE GENOMIC DNA]</scope>
    <source>
        <strain evidence="9 10">Gsoil 520</strain>
    </source>
</reference>
<dbReference type="PANTHER" id="PTHR43133">
    <property type="entry name" value="RNA POLYMERASE ECF-TYPE SIGMA FACTO"/>
    <property type="match status" value="1"/>
</dbReference>
<sequence>MGVMDMIATEQATAESETALVAQARQGSETAIRRLIKANNQRLFRVARGVLRNDAEAEDVVQATYVKAFTHLDTFREEARFTTWLTRIALNDALGRMRKRRTTTDLTALDAAAQTDTGLAALFPISLVPLPADSEADRTEMRKLLEHAIDELPEAFRLVFILRDIEGLSAAEAASQLAIKPETVKTRLHRARQLLRATIEQRIAGSFADVFPFDGARCDNMADRVIATLSSRGGLGRAPVV</sequence>